<organism evidence="1 2">
    <name type="scientific">Dentiscutata erythropus</name>
    <dbReference type="NCBI Taxonomy" id="1348616"/>
    <lineage>
        <taxon>Eukaryota</taxon>
        <taxon>Fungi</taxon>
        <taxon>Fungi incertae sedis</taxon>
        <taxon>Mucoromycota</taxon>
        <taxon>Glomeromycotina</taxon>
        <taxon>Glomeromycetes</taxon>
        <taxon>Diversisporales</taxon>
        <taxon>Gigasporaceae</taxon>
        <taxon>Dentiscutata</taxon>
    </lineage>
</organism>
<protein>
    <submittedName>
        <fullName evidence="1">2498_t:CDS:1</fullName>
    </submittedName>
</protein>
<comment type="caution">
    <text evidence="1">The sequence shown here is derived from an EMBL/GenBank/DDBJ whole genome shotgun (WGS) entry which is preliminary data.</text>
</comment>
<name>A0A9N9I9R1_9GLOM</name>
<keyword evidence="2" id="KW-1185">Reference proteome</keyword>
<evidence type="ECO:0000313" key="2">
    <source>
        <dbReference type="Proteomes" id="UP000789405"/>
    </source>
</evidence>
<gene>
    <name evidence="1" type="ORF">DERYTH_LOCUS14666</name>
</gene>
<accession>A0A9N9I9R1</accession>
<reference evidence="1" key="1">
    <citation type="submission" date="2021-06" db="EMBL/GenBank/DDBJ databases">
        <authorList>
            <person name="Kallberg Y."/>
            <person name="Tangrot J."/>
            <person name="Rosling A."/>
        </authorList>
    </citation>
    <scope>NUCLEOTIDE SEQUENCE</scope>
    <source>
        <strain evidence="1">MA453B</strain>
    </source>
</reference>
<proteinExistence type="predicted"/>
<dbReference type="AlphaFoldDB" id="A0A9N9I9R1"/>
<feature type="non-terminal residue" evidence="1">
    <location>
        <position position="1"/>
    </location>
</feature>
<evidence type="ECO:0000313" key="1">
    <source>
        <dbReference type="EMBL" id="CAG8725348.1"/>
    </source>
</evidence>
<dbReference type="EMBL" id="CAJVPY010011241">
    <property type="protein sequence ID" value="CAG8725348.1"/>
    <property type="molecule type" value="Genomic_DNA"/>
</dbReference>
<sequence>MGNCSPNRANICSEAATDSRLPAIVSTENTLEISVNATAQKRIADEIEIIEKKIIELRQICEITSDIEILRE</sequence>
<dbReference type="Proteomes" id="UP000789405">
    <property type="component" value="Unassembled WGS sequence"/>
</dbReference>